<name>A0ABS4JTJ0_9FIRM</name>
<dbReference type="Pfam" id="PF08282">
    <property type="entry name" value="Hydrolase_3"/>
    <property type="match status" value="1"/>
</dbReference>
<dbReference type="Gene3D" id="3.40.50.1000">
    <property type="entry name" value="HAD superfamily/HAD-like"/>
    <property type="match status" value="1"/>
</dbReference>
<evidence type="ECO:0000313" key="2">
    <source>
        <dbReference type="Proteomes" id="UP001519289"/>
    </source>
</evidence>
<dbReference type="NCBIfam" id="TIGR01484">
    <property type="entry name" value="HAD-SF-IIB"/>
    <property type="match status" value="1"/>
</dbReference>
<evidence type="ECO:0000313" key="1">
    <source>
        <dbReference type="EMBL" id="MBP2017779.1"/>
    </source>
</evidence>
<dbReference type="Gene3D" id="3.30.1240.10">
    <property type="match status" value="1"/>
</dbReference>
<dbReference type="EMBL" id="JAGGLG010000007">
    <property type="protein sequence ID" value="MBP2017779.1"/>
    <property type="molecule type" value="Genomic_DNA"/>
</dbReference>
<protein>
    <submittedName>
        <fullName evidence="1">Cof subfamily protein (Haloacid dehalogenase superfamily)</fullName>
    </submittedName>
</protein>
<dbReference type="InterPro" id="IPR006379">
    <property type="entry name" value="HAD-SF_hydro_IIB"/>
</dbReference>
<dbReference type="InterPro" id="IPR000150">
    <property type="entry name" value="Cof"/>
</dbReference>
<proteinExistence type="predicted"/>
<dbReference type="SFLD" id="SFLDS00003">
    <property type="entry name" value="Haloacid_Dehalogenase"/>
    <property type="match status" value="1"/>
</dbReference>
<dbReference type="InterPro" id="IPR023214">
    <property type="entry name" value="HAD_sf"/>
</dbReference>
<dbReference type="Proteomes" id="UP001519289">
    <property type="component" value="Unassembled WGS sequence"/>
</dbReference>
<comment type="caution">
    <text evidence="1">The sequence shown here is derived from an EMBL/GenBank/DDBJ whole genome shotgun (WGS) entry which is preliminary data.</text>
</comment>
<dbReference type="CDD" id="cd07516">
    <property type="entry name" value="HAD_Pase"/>
    <property type="match status" value="1"/>
</dbReference>
<dbReference type="RefSeq" id="WP_209465919.1">
    <property type="nucleotide sequence ID" value="NZ_JAGGLG010000007.1"/>
</dbReference>
<dbReference type="NCBIfam" id="TIGR00099">
    <property type="entry name" value="Cof-subfamily"/>
    <property type="match status" value="1"/>
</dbReference>
<dbReference type="PANTHER" id="PTHR10000">
    <property type="entry name" value="PHOSPHOSERINE PHOSPHATASE"/>
    <property type="match status" value="1"/>
</dbReference>
<reference evidence="1 2" key="1">
    <citation type="submission" date="2021-03" db="EMBL/GenBank/DDBJ databases">
        <title>Genomic Encyclopedia of Type Strains, Phase IV (KMG-IV): sequencing the most valuable type-strain genomes for metagenomic binning, comparative biology and taxonomic classification.</title>
        <authorList>
            <person name="Goeker M."/>
        </authorList>
    </citation>
    <scope>NUCLEOTIDE SEQUENCE [LARGE SCALE GENOMIC DNA]</scope>
    <source>
        <strain evidence="1 2">DSM 27138</strain>
    </source>
</reference>
<keyword evidence="2" id="KW-1185">Reference proteome</keyword>
<dbReference type="SUPFAM" id="SSF56784">
    <property type="entry name" value="HAD-like"/>
    <property type="match status" value="1"/>
</dbReference>
<dbReference type="InterPro" id="IPR036412">
    <property type="entry name" value="HAD-like_sf"/>
</dbReference>
<organism evidence="1 2">
    <name type="scientific">Symbiobacterium terraclitae</name>
    <dbReference type="NCBI Taxonomy" id="557451"/>
    <lineage>
        <taxon>Bacteria</taxon>
        <taxon>Bacillati</taxon>
        <taxon>Bacillota</taxon>
        <taxon>Clostridia</taxon>
        <taxon>Eubacteriales</taxon>
        <taxon>Symbiobacteriaceae</taxon>
        <taxon>Symbiobacterium</taxon>
    </lineage>
</organism>
<accession>A0ABS4JTJ0</accession>
<gene>
    <name evidence="1" type="ORF">J2Z79_001164</name>
</gene>
<dbReference type="PANTHER" id="PTHR10000:SF8">
    <property type="entry name" value="HAD SUPERFAMILY HYDROLASE-LIKE, TYPE 3"/>
    <property type="match status" value="1"/>
</dbReference>
<dbReference type="SFLD" id="SFLDG01140">
    <property type="entry name" value="C2.B:_Phosphomannomutase_and_P"/>
    <property type="match status" value="1"/>
</dbReference>
<sequence length="273" mass="29424">MTDLPVRMLALDMDGTLLRSDETISPRNQAAVAACLERDIAVVLATGRFYPGVTPYLNCWPGSPIWVAACNGALLYAPGEDEPFSTRVVDPSLARAVVAWAGAQGVYVKVYVDDLVLVNRMTEETRAFMRRYGPRVRVERDLAAALQRGAAKILLFADVNEIPALEREVCARWGAGLEVTGSEPYVLELTAPGATKGDALRTLAERLGIDRRQVAAIGNERNDLSMILWAGRGATVQNANAAVREVAPRVVGHHDADGVAEFIESFLAPPGAV</sequence>